<dbReference type="Proteomes" id="UP000776276">
    <property type="component" value="Unassembled WGS sequence"/>
</dbReference>
<evidence type="ECO:0000313" key="3">
    <source>
        <dbReference type="Proteomes" id="UP000776276"/>
    </source>
</evidence>
<evidence type="ECO:0000313" key="2">
    <source>
        <dbReference type="EMBL" id="MBU3079292.1"/>
    </source>
</evidence>
<proteinExistence type="predicted"/>
<reference evidence="2 3" key="1">
    <citation type="submission" date="2021-06" db="EMBL/GenBank/DDBJ databases">
        <title>Sphingomonas sp. XMGL2, whole genome shotgun sequencing project.</title>
        <authorList>
            <person name="Zhao G."/>
            <person name="Shen L."/>
        </authorList>
    </citation>
    <scope>NUCLEOTIDE SEQUENCE [LARGE SCALE GENOMIC DNA]</scope>
    <source>
        <strain evidence="2 3">XMGL2</strain>
    </source>
</reference>
<dbReference type="Pfam" id="PF07301">
    <property type="entry name" value="DUF1453"/>
    <property type="match status" value="1"/>
</dbReference>
<keyword evidence="3" id="KW-1185">Reference proteome</keyword>
<gene>
    <name evidence="2" type="ORF">KOF26_15655</name>
</gene>
<feature type="transmembrane region" description="Helical" evidence="1">
    <location>
        <begin position="12"/>
        <end position="29"/>
    </location>
</feature>
<keyword evidence="1" id="KW-0472">Membrane</keyword>
<protein>
    <submittedName>
        <fullName evidence="2">Cytochrome c biogenesis protein CcdC</fullName>
    </submittedName>
</protein>
<accession>A0ABS6BLU7</accession>
<feature type="transmembrane region" description="Helical" evidence="1">
    <location>
        <begin position="41"/>
        <end position="58"/>
    </location>
</feature>
<keyword evidence="1" id="KW-1133">Transmembrane helix</keyword>
<dbReference type="InterPro" id="IPR058247">
    <property type="entry name" value="DUF1453"/>
</dbReference>
<feature type="transmembrane region" description="Helical" evidence="1">
    <location>
        <begin position="130"/>
        <end position="152"/>
    </location>
</feature>
<keyword evidence="1" id="KW-0812">Transmembrane</keyword>
<sequence length="173" mass="18682">MTAGHPPQLLGYVVPAFAVLLVLALRIRRMGRPRRLRLERLWIVPTLYGVIAAAVIAARPPGAPGWLMMGVALLVGGAIGWQRGRTMHVEIDPETHQLSERASPAAMLLLVALIAVRAGLRAVAGQAEAWHVDAVTVADVLLAFALGMLAMTRVEMGLRARRLLEEARARKAP</sequence>
<comment type="caution">
    <text evidence="2">The sequence shown here is derived from an EMBL/GenBank/DDBJ whole genome shotgun (WGS) entry which is preliminary data.</text>
</comment>
<evidence type="ECO:0000256" key="1">
    <source>
        <dbReference type="SAM" id="Phobius"/>
    </source>
</evidence>
<dbReference type="RefSeq" id="WP_216327183.1">
    <property type="nucleotide sequence ID" value="NZ_JAHKRT010000009.1"/>
</dbReference>
<dbReference type="EMBL" id="JAHKRT010000009">
    <property type="protein sequence ID" value="MBU3079292.1"/>
    <property type="molecule type" value="Genomic_DNA"/>
</dbReference>
<name>A0ABS6BLU7_9SPHN</name>
<feature type="transmembrane region" description="Helical" evidence="1">
    <location>
        <begin position="64"/>
        <end position="81"/>
    </location>
</feature>
<feature type="transmembrane region" description="Helical" evidence="1">
    <location>
        <begin position="102"/>
        <end position="124"/>
    </location>
</feature>
<organism evidence="2 3">
    <name type="scientific">Sphingomonas quercus</name>
    <dbReference type="NCBI Taxonomy" id="2842451"/>
    <lineage>
        <taxon>Bacteria</taxon>
        <taxon>Pseudomonadati</taxon>
        <taxon>Pseudomonadota</taxon>
        <taxon>Alphaproteobacteria</taxon>
        <taxon>Sphingomonadales</taxon>
        <taxon>Sphingomonadaceae</taxon>
        <taxon>Sphingomonas</taxon>
    </lineage>
</organism>